<evidence type="ECO:0000256" key="4">
    <source>
        <dbReference type="ARBA" id="ARBA00023136"/>
    </source>
</evidence>
<accession>A0A327ZRH5</accession>
<sequence>MAIEIPAKTIEDTYASKGNIENVLNQVSMKEVMADKTPGRYMLKAIMSGFLLAIMAVLQLAAKTQFASTENAGLINLVGAIAFSIALVMIVLTNSELLTSNFMFFTVGYYFKTITMGKIIKIFTLCFLGNIIGGFILFGMMTGTKVMTPEMVAALTKTVDAKTIESSWHAILIKGIFANFFINIGIYISLQCKEVLAKVFFIGVGVVIFVFMAYEHVVYNAGLFAGMMFYNIDALSWIDVLKNLFYAYIGNYIGGGLFIGLVYAYLNGRRDDVILNKTL</sequence>
<evidence type="ECO:0000313" key="6">
    <source>
        <dbReference type="EMBL" id="RAK44706.1"/>
    </source>
</evidence>
<evidence type="ECO:0000256" key="5">
    <source>
        <dbReference type="SAM" id="Phobius"/>
    </source>
</evidence>
<feature type="transmembrane region" description="Helical" evidence="5">
    <location>
        <begin position="168"/>
        <end position="188"/>
    </location>
</feature>
<comment type="caution">
    <text evidence="6">The sequence shown here is derived from an EMBL/GenBank/DDBJ whole genome shotgun (WGS) entry which is preliminary data.</text>
</comment>
<dbReference type="Pfam" id="PF01226">
    <property type="entry name" value="Form_Nir_trans"/>
    <property type="match status" value="1"/>
</dbReference>
<feature type="transmembrane region" description="Helical" evidence="5">
    <location>
        <begin position="245"/>
        <end position="266"/>
    </location>
</feature>
<dbReference type="GO" id="GO:0005886">
    <property type="term" value="C:plasma membrane"/>
    <property type="evidence" value="ECO:0007669"/>
    <property type="project" value="TreeGrafter"/>
</dbReference>
<feature type="transmembrane region" description="Helical" evidence="5">
    <location>
        <begin position="195"/>
        <end position="214"/>
    </location>
</feature>
<evidence type="ECO:0000256" key="3">
    <source>
        <dbReference type="ARBA" id="ARBA00022989"/>
    </source>
</evidence>
<evidence type="ECO:0000256" key="1">
    <source>
        <dbReference type="ARBA" id="ARBA00004141"/>
    </source>
</evidence>
<dbReference type="Gene3D" id="1.20.1080.10">
    <property type="entry name" value="Glycerol uptake facilitator protein"/>
    <property type="match status" value="1"/>
</dbReference>
<dbReference type="AlphaFoldDB" id="A0A327ZRH5"/>
<dbReference type="PANTHER" id="PTHR30520:SF8">
    <property type="entry name" value="NITRITE TRANSPORTER NIRC"/>
    <property type="match status" value="1"/>
</dbReference>
<dbReference type="GO" id="GO:0015499">
    <property type="term" value="F:formate transmembrane transporter activity"/>
    <property type="evidence" value="ECO:0007669"/>
    <property type="project" value="TreeGrafter"/>
</dbReference>
<proteinExistence type="predicted"/>
<dbReference type="PANTHER" id="PTHR30520">
    <property type="entry name" value="FORMATE TRANSPORTER-RELATED"/>
    <property type="match status" value="1"/>
</dbReference>
<dbReference type="Proteomes" id="UP000249808">
    <property type="component" value="Unassembled WGS sequence"/>
</dbReference>
<dbReference type="RefSeq" id="WP_111716102.1">
    <property type="nucleotide sequence ID" value="NZ_JBHSSR010000013.1"/>
</dbReference>
<organism evidence="6 7">
    <name type="scientific">Macrococcus epidermidis</name>
    <dbReference type="NCBI Taxonomy" id="1902580"/>
    <lineage>
        <taxon>Bacteria</taxon>
        <taxon>Bacillati</taxon>
        <taxon>Bacillota</taxon>
        <taxon>Bacilli</taxon>
        <taxon>Bacillales</taxon>
        <taxon>Staphylococcaceae</taxon>
        <taxon>Macrococcus</taxon>
    </lineage>
</organism>
<dbReference type="InterPro" id="IPR000292">
    <property type="entry name" value="For/NO2_transpt"/>
</dbReference>
<feature type="transmembrane region" description="Helical" evidence="5">
    <location>
        <begin position="41"/>
        <end position="62"/>
    </location>
</feature>
<keyword evidence="2 5" id="KW-0812">Transmembrane</keyword>
<name>A0A327ZRH5_9STAP</name>
<dbReference type="InterPro" id="IPR023271">
    <property type="entry name" value="Aquaporin-like"/>
</dbReference>
<keyword evidence="4 5" id="KW-0472">Membrane</keyword>
<feature type="transmembrane region" description="Helical" evidence="5">
    <location>
        <begin position="122"/>
        <end position="141"/>
    </location>
</feature>
<evidence type="ECO:0000313" key="7">
    <source>
        <dbReference type="Proteomes" id="UP000249808"/>
    </source>
</evidence>
<gene>
    <name evidence="6" type="ORF">BHU61_08310</name>
</gene>
<feature type="transmembrane region" description="Helical" evidence="5">
    <location>
        <begin position="74"/>
        <end position="92"/>
    </location>
</feature>
<evidence type="ECO:0000256" key="2">
    <source>
        <dbReference type="ARBA" id="ARBA00022692"/>
    </source>
</evidence>
<dbReference type="EMBL" id="PZJH01000003">
    <property type="protein sequence ID" value="RAK44706.1"/>
    <property type="molecule type" value="Genomic_DNA"/>
</dbReference>
<keyword evidence="3 5" id="KW-1133">Transmembrane helix</keyword>
<protein>
    <submittedName>
        <fullName evidence="6">Formate/nitrite transporter</fullName>
    </submittedName>
</protein>
<keyword evidence="7" id="KW-1185">Reference proteome</keyword>
<reference evidence="6 7" key="1">
    <citation type="journal article" date="2018" name="Front. Microbiol.">
        <title>Description and Comparative Genomics of Macrococcus caseolyticus subsp. hominis subsp. nov., Macrococcus goetzii sp. nov., Macrococcus epidermidis sp. nov., and Macrococcus bohemicus sp. nov., Novel Macrococci From Human Clinical Material With Virulence Potential and Suspected Uptake of Foreign DNA by Natural Transformation.</title>
        <authorList>
            <person name="Maslanova I."/>
            <person name="Wertheimer Z."/>
            <person name="Sedlacek I."/>
            <person name="Svec P."/>
            <person name="Indrakova A."/>
            <person name="Kovarovic V."/>
            <person name="Schumann P."/>
            <person name="Sproer C."/>
            <person name="Kralova S."/>
            <person name="Sedo O."/>
            <person name="Kristofova L."/>
            <person name="Vrbovska V."/>
            <person name="Fuzik T."/>
            <person name="Petras P."/>
            <person name="Zdrahal Z."/>
            <person name="Ruzickova V."/>
            <person name="Doskar J."/>
            <person name="Pantucek R."/>
        </authorList>
    </citation>
    <scope>NUCLEOTIDE SEQUENCE [LARGE SCALE GENOMIC DNA]</scope>
    <source>
        <strain evidence="6 7">01/688</strain>
    </source>
</reference>
<comment type="subcellular location">
    <subcellularLocation>
        <location evidence="1">Membrane</location>
        <topology evidence="1">Multi-pass membrane protein</topology>
    </subcellularLocation>
</comment>